<protein>
    <submittedName>
        <fullName evidence="1">Uncharacterized protein</fullName>
    </submittedName>
</protein>
<evidence type="ECO:0000313" key="1">
    <source>
        <dbReference type="EMBL" id="GAA4842529.1"/>
    </source>
</evidence>
<name>A0ABP9DGQ7_9BACT</name>
<dbReference type="EMBL" id="BAABJX010000045">
    <property type="protein sequence ID" value="GAA4842529.1"/>
    <property type="molecule type" value="Genomic_DNA"/>
</dbReference>
<comment type="caution">
    <text evidence="1">The sequence shown here is derived from an EMBL/GenBank/DDBJ whole genome shotgun (WGS) entry which is preliminary data.</text>
</comment>
<proteinExistence type="predicted"/>
<organism evidence="1 2">
    <name type="scientific">Algivirga pacifica</name>
    <dbReference type="NCBI Taxonomy" id="1162670"/>
    <lineage>
        <taxon>Bacteria</taxon>
        <taxon>Pseudomonadati</taxon>
        <taxon>Bacteroidota</taxon>
        <taxon>Cytophagia</taxon>
        <taxon>Cytophagales</taxon>
        <taxon>Flammeovirgaceae</taxon>
        <taxon>Algivirga</taxon>
    </lineage>
</organism>
<reference evidence="2" key="1">
    <citation type="journal article" date="2019" name="Int. J. Syst. Evol. Microbiol.">
        <title>The Global Catalogue of Microorganisms (GCM) 10K type strain sequencing project: providing services to taxonomists for standard genome sequencing and annotation.</title>
        <authorList>
            <consortium name="The Broad Institute Genomics Platform"/>
            <consortium name="The Broad Institute Genome Sequencing Center for Infectious Disease"/>
            <person name="Wu L."/>
            <person name="Ma J."/>
        </authorList>
    </citation>
    <scope>NUCLEOTIDE SEQUENCE [LARGE SCALE GENOMIC DNA]</scope>
    <source>
        <strain evidence="2">JCM 18326</strain>
    </source>
</reference>
<accession>A0ABP9DGQ7</accession>
<keyword evidence="2" id="KW-1185">Reference proteome</keyword>
<dbReference type="RefSeq" id="WP_345373132.1">
    <property type="nucleotide sequence ID" value="NZ_BAABJX010000045.1"/>
</dbReference>
<gene>
    <name evidence="1" type="ORF">GCM10023331_29520</name>
</gene>
<sequence>MTYSLIYLEVHAKQPLSFHKPLYEALQQTFTALEGLSFEADNFSDDITLNALKDLLDHSEHLYVIINTISEGTLKKWYPFFNRLLKRKESSNIYSIGESSAVLDKLLRPFGKQHQHHHNEKVFIEDFQKMISKQV</sequence>
<dbReference type="Proteomes" id="UP001500298">
    <property type="component" value="Unassembled WGS sequence"/>
</dbReference>
<evidence type="ECO:0000313" key="2">
    <source>
        <dbReference type="Proteomes" id="UP001500298"/>
    </source>
</evidence>